<sequence length="170" mass="18797">MAGGLILIHQPARREGIGDYVVLTVFFDLSRRMGYFTIQTYIPCTLIVVLSWVSFWINKDAVPARTSLGITTVLTMTTLSTIARKSLPKVSYVTAMDLFVSVCFIFVFAALIEYGTLHYFVSNRKPSAKKDRKKKNPHSPSLTPAMRQDAVNSPPALAPPAPPPVQTNPL</sequence>
<dbReference type="GO" id="GO:0004888">
    <property type="term" value="F:transmembrane signaling receptor activity"/>
    <property type="evidence" value="ECO:0007669"/>
    <property type="project" value="InterPro"/>
</dbReference>
<keyword evidence="7" id="KW-1185">Reference proteome</keyword>
<evidence type="ECO:0000256" key="2">
    <source>
        <dbReference type="ARBA" id="ARBA00023214"/>
    </source>
</evidence>
<dbReference type="GO" id="GO:0005254">
    <property type="term" value="F:chloride channel activity"/>
    <property type="evidence" value="ECO:0007669"/>
    <property type="project" value="UniProtKB-KW"/>
</dbReference>
<feature type="compositionally biased region" description="Pro residues" evidence="3">
    <location>
        <begin position="156"/>
        <end position="170"/>
    </location>
</feature>
<dbReference type="Gene3D" id="1.20.58.390">
    <property type="entry name" value="Neurotransmitter-gated ion-channel transmembrane domain"/>
    <property type="match status" value="1"/>
</dbReference>
<evidence type="ECO:0000259" key="5">
    <source>
        <dbReference type="Pfam" id="PF02932"/>
    </source>
</evidence>
<feature type="transmembrane region" description="Helical" evidence="4">
    <location>
        <begin position="38"/>
        <end position="57"/>
    </location>
</feature>
<keyword evidence="4" id="KW-1133">Transmembrane helix</keyword>
<protein>
    <recommendedName>
        <fullName evidence="5">Neurotransmitter-gated ion-channel transmembrane domain-containing protein</fullName>
    </recommendedName>
</protein>
<dbReference type="SUPFAM" id="SSF90112">
    <property type="entry name" value="Neurotransmitter-gated ion-channel transmembrane pore"/>
    <property type="match status" value="1"/>
</dbReference>
<dbReference type="InterPro" id="IPR006028">
    <property type="entry name" value="GABAA/Glycine_rcpt"/>
</dbReference>
<evidence type="ECO:0000256" key="3">
    <source>
        <dbReference type="SAM" id="MobiDB-lite"/>
    </source>
</evidence>
<keyword evidence="1" id="KW-0407">Ion channel</keyword>
<feature type="transmembrane region" description="Helical" evidence="4">
    <location>
        <begin position="98"/>
        <end position="121"/>
    </location>
</feature>
<keyword evidence="1" id="KW-0813">Transport</keyword>
<evidence type="ECO:0000256" key="1">
    <source>
        <dbReference type="ARBA" id="ARBA00023173"/>
    </source>
</evidence>
<gene>
    <name evidence="6" type="ORF">PLEPLA_LOCUS29524</name>
</gene>
<keyword evidence="2" id="KW-0868">Chloride</keyword>
<keyword evidence="4" id="KW-0812">Transmembrane</keyword>
<dbReference type="InterPro" id="IPR006029">
    <property type="entry name" value="Neurotrans-gated_channel_TM"/>
</dbReference>
<dbReference type="PANTHER" id="PTHR18945">
    <property type="entry name" value="NEUROTRANSMITTER GATED ION CHANNEL"/>
    <property type="match status" value="1"/>
</dbReference>
<dbReference type="Pfam" id="PF02932">
    <property type="entry name" value="Neur_chan_memb"/>
    <property type="match status" value="1"/>
</dbReference>
<dbReference type="Proteomes" id="UP001153269">
    <property type="component" value="Unassembled WGS sequence"/>
</dbReference>
<dbReference type="InterPro" id="IPR006201">
    <property type="entry name" value="Neur_channel"/>
</dbReference>
<dbReference type="EMBL" id="CADEAL010002713">
    <property type="protein sequence ID" value="CAB1441794.1"/>
    <property type="molecule type" value="Genomic_DNA"/>
</dbReference>
<organism evidence="6 7">
    <name type="scientific">Pleuronectes platessa</name>
    <name type="common">European plaice</name>
    <dbReference type="NCBI Taxonomy" id="8262"/>
    <lineage>
        <taxon>Eukaryota</taxon>
        <taxon>Metazoa</taxon>
        <taxon>Chordata</taxon>
        <taxon>Craniata</taxon>
        <taxon>Vertebrata</taxon>
        <taxon>Euteleostomi</taxon>
        <taxon>Actinopterygii</taxon>
        <taxon>Neopterygii</taxon>
        <taxon>Teleostei</taxon>
        <taxon>Neoteleostei</taxon>
        <taxon>Acanthomorphata</taxon>
        <taxon>Carangaria</taxon>
        <taxon>Pleuronectiformes</taxon>
        <taxon>Pleuronectoidei</taxon>
        <taxon>Pleuronectidae</taxon>
        <taxon>Pleuronectes</taxon>
    </lineage>
</organism>
<reference evidence="6" key="1">
    <citation type="submission" date="2020-03" db="EMBL/GenBank/DDBJ databases">
        <authorList>
            <person name="Weist P."/>
        </authorList>
    </citation>
    <scope>NUCLEOTIDE SEQUENCE</scope>
</reference>
<keyword evidence="4" id="KW-0472">Membrane</keyword>
<dbReference type="FunFam" id="1.20.58.390:FF:000006">
    <property type="entry name" value="Putative gamma-aminobutyric acid receptor subunit gamma-2"/>
    <property type="match status" value="1"/>
</dbReference>
<name>A0A9N7V2W3_PLEPL</name>
<feature type="domain" description="Neurotransmitter-gated ion-channel transmembrane" evidence="5">
    <location>
        <begin position="40"/>
        <end position="138"/>
    </location>
</feature>
<dbReference type="AlphaFoldDB" id="A0A9N7V2W3"/>
<keyword evidence="1" id="KW-0869">Chloride channel</keyword>
<feature type="transmembrane region" description="Helical" evidence="4">
    <location>
        <begin position="64"/>
        <end position="83"/>
    </location>
</feature>
<proteinExistence type="predicted"/>
<feature type="compositionally biased region" description="Basic residues" evidence="3">
    <location>
        <begin position="126"/>
        <end position="137"/>
    </location>
</feature>
<dbReference type="CDD" id="cd19054">
    <property type="entry name" value="LGIC_TM_GABAAR_gamma"/>
    <property type="match status" value="1"/>
</dbReference>
<feature type="region of interest" description="Disordered" evidence="3">
    <location>
        <begin position="126"/>
        <end position="170"/>
    </location>
</feature>
<dbReference type="InterPro" id="IPR036719">
    <property type="entry name" value="Neuro-gated_channel_TM_sf"/>
</dbReference>
<accession>A0A9N7V2W3</accession>
<evidence type="ECO:0000313" key="7">
    <source>
        <dbReference type="Proteomes" id="UP001153269"/>
    </source>
</evidence>
<dbReference type="InterPro" id="IPR038050">
    <property type="entry name" value="Neuro_actylchol_rec"/>
</dbReference>
<evidence type="ECO:0000256" key="4">
    <source>
        <dbReference type="SAM" id="Phobius"/>
    </source>
</evidence>
<comment type="caution">
    <text evidence="6">The sequence shown here is derived from an EMBL/GenBank/DDBJ whole genome shotgun (WGS) entry which is preliminary data.</text>
</comment>
<dbReference type="PRINTS" id="PR00253">
    <property type="entry name" value="GABAARECEPTR"/>
</dbReference>
<keyword evidence="1" id="KW-0406">Ion transport</keyword>
<dbReference type="GO" id="GO:0034707">
    <property type="term" value="C:chloride channel complex"/>
    <property type="evidence" value="ECO:0007669"/>
    <property type="project" value="UniProtKB-KW"/>
</dbReference>
<evidence type="ECO:0000313" key="6">
    <source>
        <dbReference type="EMBL" id="CAB1441794.1"/>
    </source>
</evidence>